<evidence type="ECO:0000256" key="3">
    <source>
        <dbReference type="ARBA" id="ARBA00022771"/>
    </source>
</evidence>
<dbReference type="Proteomes" id="UP000502823">
    <property type="component" value="Unassembled WGS sequence"/>
</dbReference>
<dbReference type="PROSITE" id="PS00028">
    <property type="entry name" value="ZINC_FINGER_C2H2_1"/>
    <property type="match status" value="3"/>
</dbReference>
<evidence type="ECO:0000313" key="9">
    <source>
        <dbReference type="Proteomes" id="UP000502823"/>
    </source>
</evidence>
<keyword evidence="4" id="KW-0862">Zinc</keyword>
<dbReference type="OrthoDB" id="4703at2759"/>
<dbReference type="GO" id="GO:0008270">
    <property type="term" value="F:zinc ion binding"/>
    <property type="evidence" value="ECO:0007669"/>
    <property type="project" value="UniProtKB-KW"/>
</dbReference>
<comment type="caution">
    <text evidence="8">The sequence shown here is derived from an EMBL/GenBank/DDBJ whole genome shotgun (WGS) entry which is preliminary data.</text>
</comment>
<evidence type="ECO:0000259" key="7">
    <source>
        <dbReference type="PROSITE" id="PS50157"/>
    </source>
</evidence>
<feature type="compositionally biased region" description="Polar residues" evidence="6">
    <location>
        <begin position="1055"/>
        <end position="1065"/>
    </location>
</feature>
<feature type="non-terminal residue" evidence="8">
    <location>
        <position position="1"/>
    </location>
</feature>
<proteinExistence type="predicted"/>
<feature type="compositionally biased region" description="Basic residues" evidence="6">
    <location>
        <begin position="751"/>
        <end position="779"/>
    </location>
</feature>
<dbReference type="GO" id="GO:0000981">
    <property type="term" value="F:DNA-binding transcription factor activity, RNA polymerase II-specific"/>
    <property type="evidence" value="ECO:0007669"/>
    <property type="project" value="TreeGrafter"/>
</dbReference>
<dbReference type="PROSITE" id="PS50157">
    <property type="entry name" value="ZINC_FINGER_C2H2_2"/>
    <property type="match status" value="1"/>
</dbReference>
<evidence type="ECO:0000256" key="2">
    <source>
        <dbReference type="ARBA" id="ARBA00022737"/>
    </source>
</evidence>
<name>A0A6L2PR43_COPFO</name>
<feature type="non-terminal residue" evidence="8">
    <location>
        <position position="1105"/>
    </location>
</feature>
<keyword evidence="9" id="KW-1185">Reference proteome</keyword>
<evidence type="ECO:0000313" key="8">
    <source>
        <dbReference type="EMBL" id="GFG34040.1"/>
    </source>
</evidence>
<accession>A0A6L2PR43</accession>
<dbReference type="GO" id="GO:0000977">
    <property type="term" value="F:RNA polymerase II transcription regulatory region sequence-specific DNA binding"/>
    <property type="evidence" value="ECO:0007669"/>
    <property type="project" value="TreeGrafter"/>
</dbReference>
<feature type="region of interest" description="Disordered" evidence="6">
    <location>
        <begin position="743"/>
        <end position="779"/>
    </location>
</feature>
<feature type="domain" description="C2H2-type" evidence="7">
    <location>
        <begin position="171"/>
        <end position="199"/>
    </location>
</feature>
<dbReference type="PANTHER" id="PTHR24409:SF295">
    <property type="entry name" value="AZ2-RELATED"/>
    <property type="match status" value="1"/>
</dbReference>
<evidence type="ECO:0000256" key="4">
    <source>
        <dbReference type="ARBA" id="ARBA00022833"/>
    </source>
</evidence>
<organism evidence="8 9">
    <name type="scientific">Coptotermes formosanus</name>
    <name type="common">Formosan subterranean termite</name>
    <dbReference type="NCBI Taxonomy" id="36987"/>
    <lineage>
        <taxon>Eukaryota</taxon>
        <taxon>Metazoa</taxon>
        <taxon>Ecdysozoa</taxon>
        <taxon>Arthropoda</taxon>
        <taxon>Hexapoda</taxon>
        <taxon>Insecta</taxon>
        <taxon>Pterygota</taxon>
        <taxon>Neoptera</taxon>
        <taxon>Polyneoptera</taxon>
        <taxon>Dictyoptera</taxon>
        <taxon>Blattodea</taxon>
        <taxon>Blattoidea</taxon>
        <taxon>Termitoidae</taxon>
        <taxon>Rhinotermitidae</taxon>
        <taxon>Coptotermes</taxon>
    </lineage>
</organism>
<dbReference type="AlphaFoldDB" id="A0A6L2PR43"/>
<dbReference type="InterPro" id="IPR013087">
    <property type="entry name" value="Znf_C2H2_type"/>
</dbReference>
<gene>
    <name evidence="8" type="ORF">Cfor_10193</name>
</gene>
<feature type="region of interest" description="Disordered" evidence="6">
    <location>
        <begin position="1055"/>
        <end position="1089"/>
    </location>
</feature>
<protein>
    <recommendedName>
        <fullName evidence="7">C2H2-type domain-containing protein</fullName>
    </recommendedName>
</protein>
<keyword evidence="3 5" id="KW-0863">Zinc-finger</keyword>
<evidence type="ECO:0000256" key="1">
    <source>
        <dbReference type="ARBA" id="ARBA00022723"/>
    </source>
</evidence>
<dbReference type="PANTHER" id="PTHR24409">
    <property type="entry name" value="ZINC FINGER PROTEIN 142"/>
    <property type="match status" value="1"/>
</dbReference>
<dbReference type="SMART" id="SM00355">
    <property type="entry name" value="ZnF_C2H2"/>
    <property type="match status" value="6"/>
</dbReference>
<reference evidence="9" key="1">
    <citation type="submission" date="2020-01" db="EMBL/GenBank/DDBJ databases">
        <title>Draft genome sequence of the Termite Coptotermes fromosanus.</title>
        <authorList>
            <person name="Itakura S."/>
            <person name="Yosikawa Y."/>
            <person name="Umezawa K."/>
        </authorList>
    </citation>
    <scope>NUCLEOTIDE SEQUENCE [LARGE SCALE GENOMIC DNA]</scope>
</reference>
<feature type="compositionally biased region" description="Acidic residues" evidence="6">
    <location>
        <begin position="1066"/>
        <end position="1080"/>
    </location>
</feature>
<keyword evidence="2" id="KW-0677">Repeat</keyword>
<dbReference type="GO" id="GO:0005634">
    <property type="term" value="C:nucleus"/>
    <property type="evidence" value="ECO:0007669"/>
    <property type="project" value="TreeGrafter"/>
</dbReference>
<evidence type="ECO:0000256" key="5">
    <source>
        <dbReference type="PROSITE-ProRule" id="PRU00042"/>
    </source>
</evidence>
<evidence type="ECO:0000256" key="6">
    <source>
        <dbReference type="SAM" id="MobiDB-lite"/>
    </source>
</evidence>
<keyword evidence="1" id="KW-0479">Metal-binding</keyword>
<dbReference type="EMBL" id="BLKM01008535">
    <property type="protein sequence ID" value="GFG34040.1"/>
    <property type="molecule type" value="Genomic_DNA"/>
</dbReference>
<sequence>WRYETQRHLPRFAVHWQLALAEIGYINCPMMECNYISLSEADMFNHYLHCDGKSSIAINTCPICMCRLGTENDLKTHMLRSHPGDGFHRKTLQQVMIKNKWEVRPKVKLLAKRRSFCKVHRVSWNIAIESKGYVKCLFQNCTYLAITVDEMIKHYGICNGGGDIGGYPYPYKCPHCGGCVETEEKLQTHIEKSHTTGQSSYQTKLLPGSSKTVKQEEVLSTRELMKPIKLETKENKGSSYCQDSFIITLNAPDGNDTDDKHIQLVSVDKIKTELSTADGYEDDTSVQNMYPSDTGELRRYTRSFPVTNVKSCPSSEMLPVYQVLTWGDNTAPKELSVAQKEQKVAKVIGVKEIYCQKKEKADDIVIERVGKSRDSETTDRGNIPDVSIQLVPPALFTARTESGTVNSEQSSDGSTCTMEKPVDYVSTEMDLKQHTYVENHLFSSDLSSSEQSDDIDVKPDIIENDTVSYLNMHHVRQYSSIYSDDSYKGKFYRKVKSEANCNADTLGARVSERFDGCKNTEHQSVNDDRGIASHSVLKTYSRRALRAHSNTTASRFSSKSVKEVTCLKKEESDVNARRLNEDAGSTGLFSIVDKQCKVDSDVGAEIKTPQNAQKSRSSSRVALVPEGISELVSSAECVNNMETIVSAMKSTGVLQSGTKIDASAIVTLGVPKGRSEHHVNLEGVDAMETDVSTVVDTGVLHSGRRRDSNSIGTDCIPEGSSEHCVSSECVDIMETDVSTIKDTEVLQSERRRGRPSRRTAHSVRSGRGRGRGRGRGYRGRCRSSFAQHVRRKERELEQSADGDSLLKVKCGKCSEEMEKKFFERHNRMKHCGLGWIEGTDPVDLNDEKLITRILTKVHQTRKWLTCETCGANKRSVVGFISHLQCCQKSFEERQMLKMECEICGRSMLPVSLKVHMSTVHKNPPKVEEVVTLEELEEQSKMKRAAATKAVSRMQEFIGDEDVGEGNEKPSKHFDGLYLKVESHKINNFTRGAWKRSLKQSGRVYCRHIGCNVESKTLEEALEHYLNCPMAPKKGYVCRTCSFHCEEEPEMLSHVTSVHGNSGECSDNSDADSESDLDTGDEEKVAVKKRRTVSSAASRYKAYAKM</sequence>
<dbReference type="InParanoid" id="A0A6L2PR43"/>